<dbReference type="InterPro" id="IPR003591">
    <property type="entry name" value="Leu-rich_rpt_typical-subtyp"/>
</dbReference>
<dbReference type="InterPro" id="IPR050328">
    <property type="entry name" value="Dev_Immune_Receptor"/>
</dbReference>
<dbReference type="InterPro" id="IPR001611">
    <property type="entry name" value="Leu-rich_rpt"/>
</dbReference>
<protein>
    <submittedName>
        <fullName evidence="5">Leucine-rich repeat transmembrane neuronal protein 4-like</fullName>
    </submittedName>
</protein>
<accession>A0A9R1T2V8</accession>
<dbReference type="KEGG" id="fas:105265987"/>
<dbReference type="Proteomes" id="UP000694866">
    <property type="component" value="Unplaced"/>
</dbReference>
<keyword evidence="1" id="KW-0433">Leucine-rich repeat</keyword>
<dbReference type="GO" id="GO:0005615">
    <property type="term" value="C:extracellular space"/>
    <property type="evidence" value="ECO:0007669"/>
    <property type="project" value="TreeGrafter"/>
</dbReference>
<dbReference type="PANTHER" id="PTHR24373:SF370">
    <property type="entry name" value="FISH-LIPS, ISOFORM E"/>
    <property type="match status" value="1"/>
</dbReference>
<keyword evidence="4" id="KW-1185">Reference proteome</keyword>
<dbReference type="SUPFAM" id="SSF52058">
    <property type="entry name" value="L domain-like"/>
    <property type="match status" value="1"/>
</dbReference>
<dbReference type="OrthoDB" id="676979at2759"/>
<dbReference type="Pfam" id="PF13855">
    <property type="entry name" value="LRR_8"/>
    <property type="match status" value="1"/>
</dbReference>
<dbReference type="Gene3D" id="3.80.10.10">
    <property type="entry name" value="Ribonuclease Inhibitor"/>
    <property type="match status" value="2"/>
</dbReference>
<dbReference type="GO" id="GO:0031012">
    <property type="term" value="C:extracellular matrix"/>
    <property type="evidence" value="ECO:0007669"/>
    <property type="project" value="TreeGrafter"/>
</dbReference>
<keyword evidence="3" id="KW-0677">Repeat</keyword>
<sequence length="235" mass="27187">MDESLMDMFETINVTQGFFSEIPWVRSVALKYMNLQGESPFRRSVFLETVRLIGNRLEEIPQDLLWGINNLRTLKIQYQNIKSLSPASFTKITSYLDKEISLESVNLTTIEPGTFAKFDYLKTLSLAFNKLQVLTADMFKGLERLQILRLNSNQINMIQPATFDGVINIHELLLESNKLTSLPDGCFVKLDSLEVLNLDVDWTPFDIIGRARSLFTETYWLKHIKPVLDEFRQLQ</sequence>
<dbReference type="PANTHER" id="PTHR24373">
    <property type="entry name" value="SLIT RELATED LEUCINE-RICH REPEAT NEURONAL PROTEIN"/>
    <property type="match status" value="1"/>
</dbReference>
<organism evidence="4 5">
    <name type="scientific">Fopius arisanus</name>
    <dbReference type="NCBI Taxonomy" id="64838"/>
    <lineage>
        <taxon>Eukaryota</taxon>
        <taxon>Metazoa</taxon>
        <taxon>Ecdysozoa</taxon>
        <taxon>Arthropoda</taxon>
        <taxon>Hexapoda</taxon>
        <taxon>Insecta</taxon>
        <taxon>Pterygota</taxon>
        <taxon>Neoptera</taxon>
        <taxon>Endopterygota</taxon>
        <taxon>Hymenoptera</taxon>
        <taxon>Apocrita</taxon>
        <taxon>Ichneumonoidea</taxon>
        <taxon>Braconidae</taxon>
        <taxon>Opiinae</taxon>
        <taxon>Fopius</taxon>
    </lineage>
</organism>
<evidence type="ECO:0000256" key="2">
    <source>
        <dbReference type="ARBA" id="ARBA00022729"/>
    </source>
</evidence>
<dbReference type="AlphaFoldDB" id="A0A9R1T2V8"/>
<dbReference type="InterPro" id="IPR032675">
    <property type="entry name" value="LRR_dom_sf"/>
</dbReference>
<evidence type="ECO:0000313" key="5">
    <source>
        <dbReference type="RefSeq" id="XP_011302149.1"/>
    </source>
</evidence>
<dbReference type="GeneID" id="105265987"/>
<reference evidence="5" key="1">
    <citation type="submission" date="2025-08" db="UniProtKB">
        <authorList>
            <consortium name="RefSeq"/>
        </authorList>
    </citation>
    <scope>IDENTIFICATION</scope>
    <source>
        <strain evidence="5">USDA-PBARC FA_bdor</strain>
        <tissue evidence="5">Whole organism</tissue>
    </source>
</reference>
<evidence type="ECO:0000313" key="4">
    <source>
        <dbReference type="Proteomes" id="UP000694866"/>
    </source>
</evidence>
<dbReference type="RefSeq" id="XP_011302149.1">
    <property type="nucleotide sequence ID" value="XM_011303847.1"/>
</dbReference>
<gene>
    <name evidence="5" type="primary">LOC105265987</name>
</gene>
<dbReference type="SMART" id="SM00369">
    <property type="entry name" value="LRR_TYP"/>
    <property type="match status" value="4"/>
</dbReference>
<evidence type="ECO:0000256" key="3">
    <source>
        <dbReference type="ARBA" id="ARBA00022737"/>
    </source>
</evidence>
<keyword evidence="2" id="KW-0732">Signal</keyword>
<evidence type="ECO:0000256" key="1">
    <source>
        <dbReference type="ARBA" id="ARBA00022614"/>
    </source>
</evidence>
<name>A0A9R1T2V8_9HYME</name>
<proteinExistence type="predicted"/>